<evidence type="ECO:0000256" key="1">
    <source>
        <dbReference type="SAM" id="MobiDB-lite"/>
    </source>
</evidence>
<feature type="region of interest" description="Disordered" evidence="1">
    <location>
        <begin position="48"/>
        <end position="68"/>
    </location>
</feature>
<organism evidence="2 3">
    <name type="scientific">Laodelphax striatellus</name>
    <name type="common">Small brown planthopper</name>
    <name type="synonym">Delphax striatella</name>
    <dbReference type="NCBI Taxonomy" id="195883"/>
    <lineage>
        <taxon>Eukaryota</taxon>
        <taxon>Metazoa</taxon>
        <taxon>Ecdysozoa</taxon>
        <taxon>Arthropoda</taxon>
        <taxon>Hexapoda</taxon>
        <taxon>Insecta</taxon>
        <taxon>Pterygota</taxon>
        <taxon>Neoptera</taxon>
        <taxon>Paraneoptera</taxon>
        <taxon>Hemiptera</taxon>
        <taxon>Auchenorrhyncha</taxon>
        <taxon>Fulgoroidea</taxon>
        <taxon>Delphacidae</taxon>
        <taxon>Criomorphinae</taxon>
        <taxon>Laodelphax</taxon>
    </lineage>
</organism>
<dbReference type="EMBL" id="QKKF02035980">
    <property type="protein sequence ID" value="RZF32779.1"/>
    <property type="molecule type" value="Genomic_DNA"/>
</dbReference>
<dbReference type="InParanoid" id="A0A482WGW7"/>
<dbReference type="OrthoDB" id="6628672at2759"/>
<sequence>MRFLRRIIGKNRRDRIRNETVRNELEVRPVSGLLEERQLKWLGHAVEQRKQVPGSQTRRKTTKGRTTTGVSGVLWRGWERCEKELAGDENMMENRAIWRGWIEAQNHPTLRGRSEASSKVMQELLGTYTH</sequence>
<name>A0A482WGW7_LAOST</name>
<keyword evidence="3" id="KW-1185">Reference proteome</keyword>
<evidence type="ECO:0000313" key="3">
    <source>
        <dbReference type="Proteomes" id="UP000291343"/>
    </source>
</evidence>
<accession>A0A482WGW7</accession>
<dbReference type="AlphaFoldDB" id="A0A482WGW7"/>
<protein>
    <submittedName>
        <fullName evidence="2">Uncharacterized protein</fullName>
    </submittedName>
</protein>
<reference evidence="2 3" key="1">
    <citation type="journal article" date="2017" name="Gigascience">
        <title>Genome sequence of the small brown planthopper, Laodelphax striatellus.</title>
        <authorList>
            <person name="Zhu J."/>
            <person name="Jiang F."/>
            <person name="Wang X."/>
            <person name="Yang P."/>
            <person name="Bao Y."/>
            <person name="Zhao W."/>
            <person name="Wang W."/>
            <person name="Lu H."/>
            <person name="Wang Q."/>
            <person name="Cui N."/>
            <person name="Li J."/>
            <person name="Chen X."/>
            <person name="Luo L."/>
            <person name="Yu J."/>
            <person name="Kang L."/>
            <person name="Cui F."/>
        </authorList>
    </citation>
    <scope>NUCLEOTIDE SEQUENCE [LARGE SCALE GENOMIC DNA]</scope>
    <source>
        <strain evidence="2">Lst14</strain>
    </source>
</reference>
<gene>
    <name evidence="2" type="ORF">LSTR_LSTR012008</name>
</gene>
<dbReference type="Proteomes" id="UP000291343">
    <property type="component" value="Unassembled WGS sequence"/>
</dbReference>
<comment type="caution">
    <text evidence="2">The sequence shown here is derived from an EMBL/GenBank/DDBJ whole genome shotgun (WGS) entry which is preliminary data.</text>
</comment>
<proteinExistence type="predicted"/>
<evidence type="ECO:0000313" key="2">
    <source>
        <dbReference type="EMBL" id="RZF32779.1"/>
    </source>
</evidence>